<name>A0A392SVC1_9FABA</name>
<organism evidence="2 3">
    <name type="scientific">Trifolium medium</name>
    <dbReference type="NCBI Taxonomy" id="97028"/>
    <lineage>
        <taxon>Eukaryota</taxon>
        <taxon>Viridiplantae</taxon>
        <taxon>Streptophyta</taxon>
        <taxon>Embryophyta</taxon>
        <taxon>Tracheophyta</taxon>
        <taxon>Spermatophyta</taxon>
        <taxon>Magnoliopsida</taxon>
        <taxon>eudicotyledons</taxon>
        <taxon>Gunneridae</taxon>
        <taxon>Pentapetalae</taxon>
        <taxon>rosids</taxon>
        <taxon>fabids</taxon>
        <taxon>Fabales</taxon>
        <taxon>Fabaceae</taxon>
        <taxon>Papilionoideae</taxon>
        <taxon>50 kb inversion clade</taxon>
        <taxon>NPAAA clade</taxon>
        <taxon>Hologalegina</taxon>
        <taxon>IRL clade</taxon>
        <taxon>Trifolieae</taxon>
        <taxon>Trifolium</taxon>
    </lineage>
</organism>
<dbReference type="AlphaFoldDB" id="A0A392SVC1"/>
<sequence>MPLLLAFIWLPVPVDWWATRPAITVSYFLFLGVPGSLFCVTFLAFDIAFCSFGNFLHGSS</sequence>
<keyword evidence="1" id="KW-0472">Membrane</keyword>
<evidence type="ECO:0000313" key="2">
    <source>
        <dbReference type="EMBL" id="MCI52392.1"/>
    </source>
</evidence>
<feature type="non-terminal residue" evidence="2">
    <location>
        <position position="60"/>
    </location>
</feature>
<keyword evidence="1" id="KW-0812">Transmembrane</keyword>
<feature type="transmembrane region" description="Helical" evidence="1">
    <location>
        <begin position="31"/>
        <end position="56"/>
    </location>
</feature>
<evidence type="ECO:0000313" key="3">
    <source>
        <dbReference type="Proteomes" id="UP000265520"/>
    </source>
</evidence>
<protein>
    <submittedName>
        <fullName evidence="2">Uncharacterized protein</fullName>
    </submittedName>
</protein>
<comment type="caution">
    <text evidence="2">The sequence shown here is derived from an EMBL/GenBank/DDBJ whole genome shotgun (WGS) entry which is preliminary data.</text>
</comment>
<reference evidence="2 3" key="1">
    <citation type="journal article" date="2018" name="Front. Plant Sci.">
        <title>Red Clover (Trifolium pratense) and Zigzag Clover (T. medium) - A Picture of Genomic Similarities and Differences.</title>
        <authorList>
            <person name="Dluhosova J."/>
            <person name="Istvanek J."/>
            <person name="Nedelnik J."/>
            <person name="Repkova J."/>
        </authorList>
    </citation>
    <scope>NUCLEOTIDE SEQUENCE [LARGE SCALE GENOMIC DNA]</scope>
    <source>
        <strain evidence="3">cv. 10/8</strain>
        <tissue evidence="2">Leaf</tissue>
    </source>
</reference>
<proteinExistence type="predicted"/>
<keyword evidence="3" id="KW-1185">Reference proteome</keyword>
<dbReference type="EMBL" id="LXQA010446604">
    <property type="protein sequence ID" value="MCI52392.1"/>
    <property type="molecule type" value="Genomic_DNA"/>
</dbReference>
<keyword evidence="1" id="KW-1133">Transmembrane helix</keyword>
<accession>A0A392SVC1</accession>
<dbReference type="Proteomes" id="UP000265520">
    <property type="component" value="Unassembled WGS sequence"/>
</dbReference>
<evidence type="ECO:0000256" key="1">
    <source>
        <dbReference type="SAM" id="Phobius"/>
    </source>
</evidence>